<evidence type="ECO:0000256" key="4">
    <source>
        <dbReference type="ARBA" id="ARBA00023136"/>
    </source>
</evidence>
<dbReference type="Proteomes" id="UP001280581">
    <property type="component" value="Unassembled WGS sequence"/>
</dbReference>
<reference evidence="9 10" key="1">
    <citation type="submission" date="2021-02" db="EMBL/GenBank/DDBJ databases">
        <title>Genome assembly of Pseudopithomyces chartarum.</title>
        <authorList>
            <person name="Jauregui R."/>
            <person name="Singh J."/>
            <person name="Voisey C."/>
        </authorList>
    </citation>
    <scope>NUCLEOTIDE SEQUENCE [LARGE SCALE GENOMIC DNA]</scope>
    <source>
        <strain evidence="9 10">AGR01</strain>
    </source>
</reference>
<dbReference type="GO" id="GO:0016020">
    <property type="term" value="C:membrane"/>
    <property type="evidence" value="ECO:0007669"/>
    <property type="project" value="UniProtKB-SubCell"/>
</dbReference>
<feature type="transmembrane region" description="Helical" evidence="7">
    <location>
        <begin position="159"/>
        <end position="177"/>
    </location>
</feature>
<evidence type="ECO:0000256" key="2">
    <source>
        <dbReference type="ARBA" id="ARBA00022692"/>
    </source>
</evidence>
<dbReference type="PANTHER" id="PTHR33048:SF143">
    <property type="entry name" value="EXTRACELLULAR MEMBRANE PROTEIN CFEM DOMAIN-CONTAINING PROTEIN-RELATED"/>
    <property type="match status" value="1"/>
</dbReference>
<evidence type="ECO:0000256" key="6">
    <source>
        <dbReference type="SAM" id="MobiDB-lite"/>
    </source>
</evidence>
<evidence type="ECO:0000259" key="8">
    <source>
        <dbReference type="Pfam" id="PF20684"/>
    </source>
</evidence>
<accession>A0AAN6RCH5</accession>
<dbReference type="Pfam" id="PF20684">
    <property type="entry name" value="Fung_rhodopsin"/>
    <property type="match status" value="1"/>
</dbReference>
<protein>
    <recommendedName>
        <fullName evidence="8">Rhodopsin domain-containing protein</fullName>
    </recommendedName>
</protein>
<evidence type="ECO:0000256" key="5">
    <source>
        <dbReference type="ARBA" id="ARBA00038359"/>
    </source>
</evidence>
<evidence type="ECO:0000256" key="7">
    <source>
        <dbReference type="SAM" id="Phobius"/>
    </source>
</evidence>
<comment type="similarity">
    <text evidence="5">Belongs to the SAT4 family.</text>
</comment>
<feature type="domain" description="Rhodopsin" evidence="8">
    <location>
        <begin position="5"/>
        <end position="218"/>
    </location>
</feature>
<evidence type="ECO:0000256" key="3">
    <source>
        <dbReference type="ARBA" id="ARBA00022989"/>
    </source>
</evidence>
<evidence type="ECO:0000256" key="1">
    <source>
        <dbReference type="ARBA" id="ARBA00004141"/>
    </source>
</evidence>
<keyword evidence="4 7" id="KW-0472">Membrane</keyword>
<organism evidence="9 10">
    <name type="scientific">Pseudopithomyces chartarum</name>
    <dbReference type="NCBI Taxonomy" id="1892770"/>
    <lineage>
        <taxon>Eukaryota</taxon>
        <taxon>Fungi</taxon>
        <taxon>Dikarya</taxon>
        <taxon>Ascomycota</taxon>
        <taxon>Pezizomycotina</taxon>
        <taxon>Dothideomycetes</taxon>
        <taxon>Pleosporomycetidae</taxon>
        <taxon>Pleosporales</taxon>
        <taxon>Massarineae</taxon>
        <taxon>Didymosphaeriaceae</taxon>
        <taxon>Pseudopithomyces</taxon>
    </lineage>
</organism>
<comment type="caution">
    <text evidence="9">The sequence shown here is derived from an EMBL/GenBank/DDBJ whole genome shotgun (WGS) entry which is preliminary data.</text>
</comment>
<sequence length="301" mass="33303">MAAGYVLNAILFACCMRMSYTGLGKDMWNVPEGNITTTLLFFWISEYIYFATIGLVKTSFLIFYLQIFPLKQFRTVVWTCIVLNLTATLACSIAAIFVCSPISFAWTQWDGEHKGHCVSNNNLAFAHAGIGIVMDFVTLALPITQIWNLHMSTKKKLGVLLMFSVGAFVTIISILRLRSLVHFAKTQNMTWDYLEASLWSLLEVQVGIICACLPSIRLGLARLFPKIMGSSVGNSKPSKQNNSHGNTLGTNWSVNGIGVTTSVRVSHAKRPQTNDQASFVQLVEIDADQKSSKSDNSNDAR</sequence>
<dbReference type="EMBL" id="WVTA01000016">
    <property type="protein sequence ID" value="KAK3201487.1"/>
    <property type="molecule type" value="Genomic_DNA"/>
</dbReference>
<keyword evidence="3 7" id="KW-1133">Transmembrane helix</keyword>
<feature type="transmembrane region" description="Helical" evidence="7">
    <location>
        <begin position="40"/>
        <end position="64"/>
    </location>
</feature>
<dbReference type="AlphaFoldDB" id="A0AAN6RCH5"/>
<evidence type="ECO:0000313" key="10">
    <source>
        <dbReference type="Proteomes" id="UP001280581"/>
    </source>
</evidence>
<evidence type="ECO:0000313" key="9">
    <source>
        <dbReference type="EMBL" id="KAK3201487.1"/>
    </source>
</evidence>
<dbReference type="PANTHER" id="PTHR33048">
    <property type="entry name" value="PTH11-LIKE INTEGRAL MEMBRANE PROTEIN (AFU_ORTHOLOGUE AFUA_5G11245)"/>
    <property type="match status" value="1"/>
</dbReference>
<feature type="region of interest" description="Disordered" evidence="6">
    <location>
        <begin position="231"/>
        <end position="251"/>
    </location>
</feature>
<dbReference type="InterPro" id="IPR049326">
    <property type="entry name" value="Rhodopsin_dom_fungi"/>
</dbReference>
<name>A0AAN6RCH5_9PLEO</name>
<feature type="transmembrane region" description="Helical" evidence="7">
    <location>
        <begin position="76"/>
        <end position="104"/>
    </location>
</feature>
<keyword evidence="10" id="KW-1185">Reference proteome</keyword>
<feature type="transmembrane region" description="Helical" evidence="7">
    <location>
        <begin position="124"/>
        <end position="147"/>
    </location>
</feature>
<dbReference type="InterPro" id="IPR052337">
    <property type="entry name" value="SAT4-like"/>
</dbReference>
<comment type="subcellular location">
    <subcellularLocation>
        <location evidence="1">Membrane</location>
        <topology evidence="1">Multi-pass membrane protein</topology>
    </subcellularLocation>
</comment>
<proteinExistence type="inferred from homology"/>
<gene>
    <name evidence="9" type="ORF">GRF29_185g1119024</name>
</gene>
<keyword evidence="2 7" id="KW-0812">Transmembrane</keyword>
<feature type="transmembrane region" description="Helical" evidence="7">
    <location>
        <begin position="197"/>
        <end position="220"/>
    </location>
</feature>